<dbReference type="AlphaFoldDB" id="A0A096C021"/>
<dbReference type="eggNOG" id="COG0679">
    <property type="taxonomic scope" value="Bacteria"/>
</dbReference>
<keyword evidence="4" id="KW-1003">Cell membrane</keyword>
<dbReference type="RefSeq" id="WP_038151310.1">
    <property type="nucleotide sequence ID" value="NZ_JRNT01000005.1"/>
</dbReference>
<keyword evidence="5 8" id="KW-0812">Transmembrane</keyword>
<evidence type="ECO:0000256" key="5">
    <source>
        <dbReference type="ARBA" id="ARBA00022692"/>
    </source>
</evidence>
<reference evidence="9 10" key="1">
    <citation type="submission" date="2014-07" db="EMBL/GenBank/DDBJ databases">
        <authorList>
            <person name="McCorrison J."/>
            <person name="Sanka R."/>
            <person name="Torralba M."/>
            <person name="Gillis M."/>
            <person name="Haft D.H."/>
            <person name="Methe B."/>
            <person name="Sutton G."/>
            <person name="Nelson K.E."/>
        </authorList>
    </citation>
    <scope>NUCLEOTIDE SEQUENCE [LARGE SCALE GENOMIC DNA]</scope>
    <source>
        <strain evidence="9 10">DNF00314</strain>
    </source>
</reference>
<feature type="transmembrane region" description="Helical" evidence="8">
    <location>
        <begin position="283"/>
        <end position="307"/>
    </location>
</feature>
<dbReference type="PANTHER" id="PTHR36838">
    <property type="entry name" value="AUXIN EFFLUX CARRIER FAMILY PROTEIN"/>
    <property type="match status" value="1"/>
</dbReference>
<feature type="transmembrane region" description="Helical" evidence="8">
    <location>
        <begin position="35"/>
        <end position="53"/>
    </location>
</feature>
<dbReference type="Pfam" id="PF03547">
    <property type="entry name" value="Mem_trans"/>
    <property type="match status" value="2"/>
</dbReference>
<keyword evidence="6 8" id="KW-1133">Transmembrane helix</keyword>
<accession>A0A096C021</accession>
<name>A0A096C021_9FIRM</name>
<feature type="transmembrane region" description="Helical" evidence="8">
    <location>
        <begin position="252"/>
        <end position="271"/>
    </location>
</feature>
<organism evidence="9 10">
    <name type="scientific">Veillonella montpellierensis DNF00314</name>
    <dbReference type="NCBI Taxonomy" id="1401067"/>
    <lineage>
        <taxon>Bacteria</taxon>
        <taxon>Bacillati</taxon>
        <taxon>Bacillota</taxon>
        <taxon>Negativicutes</taxon>
        <taxon>Veillonellales</taxon>
        <taxon>Veillonellaceae</taxon>
        <taxon>Veillonella</taxon>
    </lineage>
</organism>
<feature type="transmembrane region" description="Helical" evidence="8">
    <location>
        <begin position="6"/>
        <end position="23"/>
    </location>
</feature>
<feature type="transmembrane region" description="Helical" evidence="8">
    <location>
        <begin position="187"/>
        <end position="206"/>
    </location>
</feature>
<feature type="transmembrane region" description="Helical" evidence="8">
    <location>
        <begin position="123"/>
        <end position="147"/>
    </location>
</feature>
<evidence type="ECO:0000256" key="3">
    <source>
        <dbReference type="ARBA" id="ARBA00022448"/>
    </source>
</evidence>
<dbReference type="EMBL" id="JRNT01000005">
    <property type="protein sequence ID" value="KGF48332.1"/>
    <property type="molecule type" value="Genomic_DNA"/>
</dbReference>
<evidence type="ECO:0000256" key="6">
    <source>
        <dbReference type="ARBA" id="ARBA00022989"/>
    </source>
</evidence>
<feature type="transmembrane region" description="Helical" evidence="8">
    <location>
        <begin position="65"/>
        <end position="86"/>
    </location>
</feature>
<evidence type="ECO:0000313" key="10">
    <source>
        <dbReference type="Proteomes" id="UP000029628"/>
    </source>
</evidence>
<protein>
    <recommendedName>
        <fullName evidence="11">Autotransporter</fullName>
    </recommendedName>
</protein>
<sequence length="308" mass="34267">MTSILMQQIIVLFLMMACGYGLVKAKLLTTKDSRVLSILSIYLIIPFVIIKAFQIDFTDTVKDAVMISLIAAVLINVGLVIIGRIAHMVCGMNHVEEASIVYSNAGNLIIPLVMSMFGDEWVIYASVYMCVQLVFMWTHGFSLMTGAFHCSWRAIIKNYNLLAIIIGIVLAILQIRLPVVMYQAMDAISLMIGPVCMILLGMVFAGTDMKEIFFNRRVYLVSLWAMVIGPLLILVLLKLVGLVDWVENGHTLLYISFLATMTPAATTITNMAQVYSGMEKEAIAINSMTTIISMITMPIMTFLYMVIM</sequence>
<dbReference type="InterPro" id="IPR038770">
    <property type="entry name" value="Na+/solute_symporter_sf"/>
</dbReference>
<comment type="subcellular location">
    <subcellularLocation>
        <location evidence="1">Cell membrane</location>
        <topology evidence="1">Multi-pass membrane protein</topology>
    </subcellularLocation>
</comment>
<keyword evidence="7 8" id="KW-0472">Membrane</keyword>
<keyword evidence="3" id="KW-0813">Transport</keyword>
<evidence type="ECO:0000256" key="8">
    <source>
        <dbReference type="SAM" id="Phobius"/>
    </source>
</evidence>
<dbReference type="Proteomes" id="UP000029628">
    <property type="component" value="Unassembled WGS sequence"/>
</dbReference>
<feature type="transmembrane region" description="Helical" evidence="8">
    <location>
        <begin position="98"/>
        <end position="117"/>
    </location>
</feature>
<feature type="transmembrane region" description="Helical" evidence="8">
    <location>
        <begin position="159"/>
        <end position="181"/>
    </location>
</feature>
<evidence type="ECO:0000256" key="1">
    <source>
        <dbReference type="ARBA" id="ARBA00004651"/>
    </source>
</evidence>
<dbReference type="GO" id="GO:0055085">
    <property type="term" value="P:transmembrane transport"/>
    <property type="evidence" value="ECO:0007669"/>
    <property type="project" value="InterPro"/>
</dbReference>
<dbReference type="GO" id="GO:0005886">
    <property type="term" value="C:plasma membrane"/>
    <property type="evidence" value="ECO:0007669"/>
    <property type="project" value="UniProtKB-SubCell"/>
</dbReference>
<evidence type="ECO:0000256" key="2">
    <source>
        <dbReference type="ARBA" id="ARBA00010145"/>
    </source>
</evidence>
<evidence type="ECO:0000313" key="9">
    <source>
        <dbReference type="EMBL" id="KGF48332.1"/>
    </source>
</evidence>
<evidence type="ECO:0008006" key="11">
    <source>
        <dbReference type="Google" id="ProtNLM"/>
    </source>
</evidence>
<dbReference type="InterPro" id="IPR004776">
    <property type="entry name" value="Mem_transp_PIN-like"/>
</dbReference>
<comment type="caution">
    <text evidence="9">The sequence shown here is derived from an EMBL/GenBank/DDBJ whole genome shotgun (WGS) entry which is preliminary data.</text>
</comment>
<dbReference type="PANTHER" id="PTHR36838:SF1">
    <property type="entry name" value="SLR1864 PROTEIN"/>
    <property type="match status" value="1"/>
</dbReference>
<dbReference type="Gene3D" id="1.20.1530.20">
    <property type="match status" value="1"/>
</dbReference>
<keyword evidence="10" id="KW-1185">Reference proteome</keyword>
<feature type="transmembrane region" description="Helical" evidence="8">
    <location>
        <begin position="218"/>
        <end position="240"/>
    </location>
</feature>
<gene>
    <name evidence="9" type="ORF">HMPREF0872_01700</name>
</gene>
<evidence type="ECO:0000256" key="4">
    <source>
        <dbReference type="ARBA" id="ARBA00022475"/>
    </source>
</evidence>
<evidence type="ECO:0000256" key="7">
    <source>
        <dbReference type="ARBA" id="ARBA00023136"/>
    </source>
</evidence>
<comment type="similarity">
    <text evidence="2">Belongs to the auxin efflux carrier (TC 2.A.69) family.</text>
</comment>
<proteinExistence type="inferred from homology"/>